<dbReference type="KEGG" id="nch:A0U93_06730"/>
<protein>
    <recommendedName>
        <fullName evidence="7">Lipopolysaccharide assembly protein A domain-containing protein</fullName>
    </recommendedName>
</protein>
<keyword evidence="3 6" id="KW-1133">Transmembrane helix</keyword>
<proteinExistence type="predicted"/>
<feature type="transmembrane region" description="Helical" evidence="6">
    <location>
        <begin position="36"/>
        <end position="60"/>
    </location>
</feature>
<feature type="coiled-coil region" evidence="5">
    <location>
        <begin position="61"/>
        <end position="88"/>
    </location>
</feature>
<dbReference type="OrthoDB" id="7284608at2"/>
<dbReference type="Pfam" id="PF06305">
    <property type="entry name" value="LapA_dom"/>
    <property type="match status" value="1"/>
</dbReference>
<dbReference type="EMBL" id="CP014691">
    <property type="protein sequence ID" value="AQS87675.1"/>
    <property type="molecule type" value="Genomic_DNA"/>
</dbReference>
<dbReference type="InterPro" id="IPR010445">
    <property type="entry name" value="LapA_dom"/>
</dbReference>
<accession>A0A1U9KPH9</accession>
<feature type="domain" description="Lipopolysaccharide assembly protein A" evidence="7">
    <location>
        <begin position="33"/>
        <end position="82"/>
    </location>
</feature>
<evidence type="ECO:0000313" key="8">
    <source>
        <dbReference type="EMBL" id="AQS87675.1"/>
    </source>
</evidence>
<dbReference type="RefSeq" id="WP_077806667.1">
    <property type="nucleotide sequence ID" value="NZ_BJXS01000002.1"/>
</dbReference>
<evidence type="ECO:0000256" key="6">
    <source>
        <dbReference type="SAM" id="Phobius"/>
    </source>
</evidence>
<keyword evidence="1" id="KW-1003">Cell membrane</keyword>
<keyword evidence="2 6" id="KW-0812">Transmembrane</keyword>
<sequence>MLRLLVIVLFLVVLITFALSNPDPESLWVVSYGWQLSIGVLTLGVGVASFLIGAFVMWIGELRQRSRARRAESQVRKLESQLIDLHQQLGRYTAATPATATETPAAYPAATPGI</sequence>
<evidence type="ECO:0000313" key="9">
    <source>
        <dbReference type="Proteomes" id="UP000188604"/>
    </source>
</evidence>
<evidence type="ECO:0000259" key="7">
    <source>
        <dbReference type="Pfam" id="PF06305"/>
    </source>
</evidence>
<name>A0A1U9KPH9_9PROT</name>
<keyword evidence="9" id="KW-1185">Reference proteome</keyword>
<organism evidence="8 9">
    <name type="scientific">Neoasaia chiangmaiensis</name>
    <dbReference type="NCBI Taxonomy" id="320497"/>
    <lineage>
        <taxon>Bacteria</taxon>
        <taxon>Pseudomonadati</taxon>
        <taxon>Pseudomonadota</taxon>
        <taxon>Alphaproteobacteria</taxon>
        <taxon>Acetobacterales</taxon>
        <taxon>Acetobacteraceae</taxon>
        <taxon>Neoasaia</taxon>
    </lineage>
</organism>
<dbReference type="AlphaFoldDB" id="A0A1U9KPH9"/>
<evidence type="ECO:0000256" key="5">
    <source>
        <dbReference type="SAM" id="Coils"/>
    </source>
</evidence>
<evidence type="ECO:0000256" key="1">
    <source>
        <dbReference type="ARBA" id="ARBA00022475"/>
    </source>
</evidence>
<gene>
    <name evidence="8" type="ORF">A0U93_06730</name>
</gene>
<keyword evidence="5" id="KW-0175">Coiled coil</keyword>
<keyword evidence="4 6" id="KW-0472">Membrane</keyword>
<dbReference type="GO" id="GO:0005886">
    <property type="term" value="C:plasma membrane"/>
    <property type="evidence" value="ECO:0007669"/>
    <property type="project" value="InterPro"/>
</dbReference>
<evidence type="ECO:0000256" key="4">
    <source>
        <dbReference type="ARBA" id="ARBA00023136"/>
    </source>
</evidence>
<dbReference type="STRING" id="320497.A0U93_06730"/>
<evidence type="ECO:0000256" key="3">
    <source>
        <dbReference type="ARBA" id="ARBA00022989"/>
    </source>
</evidence>
<reference evidence="8 9" key="1">
    <citation type="submission" date="2016-03" db="EMBL/GenBank/DDBJ databases">
        <title>Acetic acid bacteria sequencing.</title>
        <authorList>
            <person name="Brandt J."/>
            <person name="Jakob F."/>
            <person name="Vogel R.F."/>
        </authorList>
    </citation>
    <scope>NUCLEOTIDE SEQUENCE [LARGE SCALE GENOMIC DNA]</scope>
    <source>
        <strain evidence="8 9">NBRC 101099</strain>
    </source>
</reference>
<dbReference type="Proteomes" id="UP000188604">
    <property type="component" value="Chromosome"/>
</dbReference>
<evidence type="ECO:0000256" key="2">
    <source>
        <dbReference type="ARBA" id="ARBA00022692"/>
    </source>
</evidence>